<sequence length="142" mass="15454">MTCPKANAISIPGLMSPVSTPASLYHFLSFHAQMFPLLPSRYPFCVTLQGLHAVPVPEETVQACNRSWGNYYPFKIDTPAKQAAERNTPNKQANNYDINHINTLSILIHGNCSPQISSIGSAEVTAIAAPPPLCLYLDLSTL</sequence>
<accession>A0A195E0A6</accession>
<dbReference type="AlphaFoldDB" id="A0A195E0A6"/>
<gene>
    <name evidence="1" type="ORF">ALC57_09233</name>
</gene>
<reference evidence="1 2" key="1">
    <citation type="submission" date="2015-09" db="EMBL/GenBank/DDBJ databases">
        <title>Trachymyrmex cornetzi WGS genome.</title>
        <authorList>
            <person name="Nygaard S."/>
            <person name="Hu H."/>
            <person name="Boomsma J."/>
            <person name="Zhang G."/>
        </authorList>
    </citation>
    <scope>NUCLEOTIDE SEQUENCE [LARGE SCALE GENOMIC DNA]</scope>
    <source>
        <strain evidence="1">Tcor2-1</strain>
        <tissue evidence="1">Whole body</tissue>
    </source>
</reference>
<evidence type="ECO:0000313" key="2">
    <source>
        <dbReference type="Proteomes" id="UP000078492"/>
    </source>
</evidence>
<name>A0A195E0A6_9HYME</name>
<proteinExistence type="predicted"/>
<organism evidence="1 2">
    <name type="scientific">Trachymyrmex cornetzi</name>
    <dbReference type="NCBI Taxonomy" id="471704"/>
    <lineage>
        <taxon>Eukaryota</taxon>
        <taxon>Metazoa</taxon>
        <taxon>Ecdysozoa</taxon>
        <taxon>Arthropoda</taxon>
        <taxon>Hexapoda</taxon>
        <taxon>Insecta</taxon>
        <taxon>Pterygota</taxon>
        <taxon>Neoptera</taxon>
        <taxon>Endopterygota</taxon>
        <taxon>Hymenoptera</taxon>
        <taxon>Apocrita</taxon>
        <taxon>Aculeata</taxon>
        <taxon>Formicoidea</taxon>
        <taxon>Formicidae</taxon>
        <taxon>Myrmicinae</taxon>
        <taxon>Trachymyrmex</taxon>
    </lineage>
</organism>
<protein>
    <submittedName>
        <fullName evidence="1">Uncharacterized protein</fullName>
    </submittedName>
</protein>
<keyword evidence="2" id="KW-1185">Reference proteome</keyword>
<evidence type="ECO:0000313" key="1">
    <source>
        <dbReference type="EMBL" id="KYN18553.1"/>
    </source>
</evidence>
<dbReference type="Proteomes" id="UP000078492">
    <property type="component" value="Unassembled WGS sequence"/>
</dbReference>
<dbReference type="EMBL" id="KQ979955">
    <property type="protein sequence ID" value="KYN18553.1"/>
    <property type="molecule type" value="Genomic_DNA"/>
</dbReference>